<feature type="transmembrane region" description="Helical" evidence="1">
    <location>
        <begin position="146"/>
        <end position="165"/>
    </location>
</feature>
<feature type="transmembrane region" description="Helical" evidence="1">
    <location>
        <begin position="34"/>
        <end position="51"/>
    </location>
</feature>
<dbReference type="EMBL" id="CAJZBQ010000002">
    <property type="protein sequence ID" value="CAG9310488.1"/>
    <property type="molecule type" value="Genomic_DNA"/>
</dbReference>
<feature type="transmembrane region" description="Helical" evidence="1">
    <location>
        <begin position="214"/>
        <end position="238"/>
    </location>
</feature>
<evidence type="ECO:0000313" key="2">
    <source>
        <dbReference type="EMBL" id="CAG9310488.1"/>
    </source>
</evidence>
<accession>A0AAU9I4W5</accession>
<keyword evidence="3" id="KW-1185">Reference proteome</keyword>
<reference evidence="2" key="1">
    <citation type="submission" date="2021-09" db="EMBL/GenBank/DDBJ databases">
        <authorList>
            <consortium name="AG Swart"/>
            <person name="Singh M."/>
            <person name="Singh A."/>
            <person name="Seah K."/>
            <person name="Emmerich C."/>
        </authorList>
    </citation>
    <scope>NUCLEOTIDE SEQUENCE</scope>
    <source>
        <strain evidence="2">ATCC30299</strain>
    </source>
</reference>
<feature type="transmembrane region" description="Helical" evidence="1">
    <location>
        <begin position="291"/>
        <end position="311"/>
    </location>
</feature>
<evidence type="ECO:0000256" key="1">
    <source>
        <dbReference type="SAM" id="Phobius"/>
    </source>
</evidence>
<feature type="transmembrane region" description="Helical" evidence="1">
    <location>
        <begin position="323"/>
        <end position="341"/>
    </location>
</feature>
<feature type="transmembrane region" description="Helical" evidence="1">
    <location>
        <begin position="259"/>
        <end position="279"/>
    </location>
</feature>
<organism evidence="2 3">
    <name type="scientific">Blepharisma stoltei</name>
    <dbReference type="NCBI Taxonomy" id="1481888"/>
    <lineage>
        <taxon>Eukaryota</taxon>
        <taxon>Sar</taxon>
        <taxon>Alveolata</taxon>
        <taxon>Ciliophora</taxon>
        <taxon>Postciliodesmatophora</taxon>
        <taxon>Heterotrichea</taxon>
        <taxon>Heterotrichida</taxon>
        <taxon>Blepharismidae</taxon>
        <taxon>Blepharisma</taxon>
    </lineage>
</organism>
<feature type="transmembrane region" description="Helical" evidence="1">
    <location>
        <begin position="58"/>
        <end position="77"/>
    </location>
</feature>
<name>A0AAU9I4W5_9CILI</name>
<comment type="caution">
    <text evidence="2">The sequence shown here is derived from an EMBL/GenBank/DDBJ whole genome shotgun (WGS) entry which is preliminary data.</text>
</comment>
<keyword evidence="1" id="KW-1133">Transmembrane helix</keyword>
<feature type="transmembrane region" description="Helical" evidence="1">
    <location>
        <begin position="177"/>
        <end position="194"/>
    </location>
</feature>
<proteinExistence type="predicted"/>
<keyword evidence="1" id="KW-0472">Membrane</keyword>
<evidence type="ECO:0000313" key="3">
    <source>
        <dbReference type="Proteomes" id="UP001162131"/>
    </source>
</evidence>
<sequence length="344" mass="40811">MLIWPILIGFIIVDIIFAAKWVEKRENQDRTPYMLAFLFIGNYIPLALFEVYQNDIYLCLNSLGFTFLGNINFLYFLRSSWSFFLNFLQYSSSFYWYCFWISGFVSLTIEYDYSKLDKACWSCFFGMINPLFFLLYSVSAEDAENFILFLTMMSLFIITWTKIYYCHDFSWYMVGDVVEKYNYLIIISAIFLIKRHFFSELDIFDVSFYFLSTYFTFGIAFLVAYYFTISYVMTYDYLNAVWKELQEKKQRSFHIEDTIWKICKIYALIAFFTYAMILFCDLAGNLLGKSIILKEALFMVGAAAFGSILIYPEDGDFDIFSHNISNSFAVYFEVCIARMILHML</sequence>
<dbReference type="AlphaFoldDB" id="A0AAU9I4W5"/>
<dbReference type="Proteomes" id="UP001162131">
    <property type="component" value="Unassembled WGS sequence"/>
</dbReference>
<feature type="transmembrane region" description="Helical" evidence="1">
    <location>
        <begin position="83"/>
        <end position="107"/>
    </location>
</feature>
<gene>
    <name evidence="2" type="ORF">BSTOLATCC_MIC1332</name>
</gene>
<keyword evidence="1" id="KW-0812">Transmembrane</keyword>
<protein>
    <submittedName>
        <fullName evidence="2">Uncharacterized protein</fullName>
    </submittedName>
</protein>
<feature type="transmembrane region" description="Helical" evidence="1">
    <location>
        <begin position="119"/>
        <end position="140"/>
    </location>
</feature>